<reference evidence="6" key="1">
    <citation type="submission" date="2017-02" db="EMBL/GenBank/DDBJ databases">
        <title>Genome of Microbulbifer agarilyticus GP101.</title>
        <authorList>
            <person name="Jung J."/>
            <person name="Bae S.S."/>
            <person name="Baek K."/>
        </authorList>
    </citation>
    <scope>NUCLEOTIDE SEQUENCE [LARGE SCALE GENOMIC DNA]</scope>
    <source>
        <strain evidence="6">GP101</strain>
    </source>
</reference>
<feature type="signal peptide" evidence="3">
    <location>
        <begin position="1"/>
        <end position="22"/>
    </location>
</feature>
<evidence type="ECO:0000256" key="1">
    <source>
        <dbReference type="ARBA" id="ARBA00022729"/>
    </source>
</evidence>
<dbReference type="Pfam" id="PF08450">
    <property type="entry name" value="SGL"/>
    <property type="match status" value="1"/>
</dbReference>
<dbReference type="InterPro" id="IPR011519">
    <property type="entry name" value="UnbV_ASPIC"/>
</dbReference>
<evidence type="ECO:0000313" key="6">
    <source>
        <dbReference type="EMBL" id="AQQ67229.1"/>
    </source>
</evidence>
<sequence length="959" mass="104551">MSKALPVIAVLAGWILPITASAGGSAEIFDPQVLSLLDPKAEVEVVSEGYAWAEGPVWVPPASRVSRGQGARGTSIEGSTNTAATGYLLFSDIPTHRVYRYVPGEGASVYLEDSGYSNGLLLDRDNSLLLLQSRSRRVAKLTAPLDTPQPRYTTLAESFEGQRLNSPNDGVLHHTGILYFTDPPYGLPAQLEDPAKELDFQGIYALAPSGELTLLDDSIHLPNGIALSPDQRRLYVAASDPNTPAWYLYELDAHGVRGPRRVFHKLDSKGLGAHGSGLPDGLKVHSSGTVFATGPGGVWVLDEEGKHLATIPTPSVAANLAFNADESAIYITAHKTLLRYQLRSQPVRFTDVSAARGLFTEPTWKYGGPAVADLNGDGRYELLLGNHDKVPAQLVWATGENHYALDPAPLMRWDVHGIAAGDYDLDGDQDVVVALGGGNGSSPQPPRILKNNDGSFVDITEGSGIEHMGARGRSVRWIDMDLDGDLDLLQINAMMIPGETGPRNILFENIGQDQFRYRSHPQFESLDAERVLVTDFNGDNVSDLITFAPLGLWAGDGEFGFEDVTGEWLPKSVEQDFVMAVAEADIDNDGDLDYYLARGKTYYQIANNAIAFDARSRRLDLRDEGNSGHDGISFTADGELQLNHFFHWHRGVKVTLPVYLGEAGVALDTPAGADRVSVSREQAIGFPADLKKNGWYLGHMGDGQWRLEWRLNDNLAWDLRASIHGVTSVTPDWQPQELGVPDLLLRNEGDRFSDASQLLPVQTTDNNWGVATGDFDNDGFEDFFVYRFGALHQRKVDLLLRNRQGKDFGLQLMHGATAVPQSGHGDMGAAFDYDLDGDVDLLSGDDDQGRWHLFENQLKDASPATDFLLVNVGYSPKGADASAATVRLTVTHGETELTRLKRVGSGSATHSQSQLNLVHFGLGQGMLPTRLEVLWRDGSQQQLEHPIPGSTIALGERRQ</sequence>
<feature type="domain" description="ASPIC/UnbV" evidence="4">
    <location>
        <begin position="884"/>
        <end position="951"/>
    </location>
</feature>
<evidence type="ECO:0000259" key="4">
    <source>
        <dbReference type="Pfam" id="PF07593"/>
    </source>
</evidence>
<gene>
    <name evidence="6" type="ORF">Mag101_05940</name>
</gene>
<evidence type="ECO:0000256" key="3">
    <source>
        <dbReference type="SAM" id="SignalP"/>
    </source>
</evidence>
<dbReference type="Gene3D" id="2.120.10.30">
    <property type="entry name" value="TolB, C-terminal domain"/>
    <property type="match status" value="1"/>
</dbReference>
<dbReference type="eggNOG" id="COG3386">
    <property type="taxonomic scope" value="Bacteria"/>
</dbReference>
<dbReference type="eggNOG" id="COG2931">
    <property type="taxonomic scope" value="Bacteria"/>
</dbReference>
<keyword evidence="1 3" id="KW-0732">Signal</keyword>
<keyword evidence="2" id="KW-0378">Hydrolase</keyword>
<organism evidence="6 7">
    <name type="scientific">Microbulbifer agarilyticus</name>
    <dbReference type="NCBI Taxonomy" id="260552"/>
    <lineage>
        <taxon>Bacteria</taxon>
        <taxon>Pseudomonadati</taxon>
        <taxon>Pseudomonadota</taxon>
        <taxon>Gammaproteobacteria</taxon>
        <taxon>Cellvibrionales</taxon>
        <taxon>Microbulbiferaceae</taxon>
        <taxon>Microbulbifer</taxon>
    </lineage>
</organism>
<dbReference type="OrthoDB" id="100785at2"/>
<dbReference type="InterPro" id="IPR013517">
    <property type="entry name" value="FG-GAP"/>
</dbReference>
<feature type="domain" description="SMP-30/Gluconolactonase/LRE-like region" evidence="5">
    <location>
        <begin position="77"/>
        <end position="334"/>
    </location>
</feature>
<feature type="chain" id="PRO_5012727101" description="ASPIC/UnbV domain-containing protein" evidence="3">
    <location>
        <begin position="23"/>
        <end position="959"/>
    </location>
</feature>
<dbReference type="EMBL" id="CP019650">
    <property type="protein sequence ID" value="AQQ67229.1"/>
    <property type="molecule type" value="Genomic_DNA"/>
</dbReference>
<dbReference type="InterPro" id="IPR028994">
    <property type="entry name" value="Integrin_alpha_N"/>
</dbReference>
<dbReference type="RefSeq" id="WP_077402120.1">
    <property type="nucleotide sequence ID" value="NZ_CP019650.1"/>
</dbReference>
<evidence type="ECO:0000259" key="5">
    <source>
        <dbReference type="Pfam" id="PF08450"/>
    </source>
</evidence>
<dbReference type="Proteomes" id="UP000188219">
    <property type="component" value="Chromosome"/>
</dbReference>
<dbReference type="AlphaFoldDB" id="A0A1Q2M3J8"/>
<keyword evidence="7" id="KW-1185">Reference proteome</keyword>
<dbReference type="InterPro" id="IPR011042">
    <property type="entry name" value="6-blade_b-propeller_TolB-like"/>
</dbReference>
<dbReference type="PANTHER" id="PTHR47572:SF4">
    <property type="entry name" value="LACTONASE DRP35"/>
    <property type="match status" value="1"/>
</dbReference>
<dbReference type="InterPro" id="IPR051262">
    <property type="entry name" value="SMP-30/CGR1_Lactonase"/>
</dbReference>
<dbReference type="GO" id="GO:0016787">
    <property type="term" value="F:hydrolase activity"/>
    <property type="evidence" value="ECO:0007669"/>
    <property type="project" value="UniProtKB-KW"/>
</dbReference>
<evidence type="ECO:0000256" key="2">
    <source>
        <dbReference type="ARBA" id="ARBA00022801"/>
    </source>
</evidence>
<dbReference type="SUPFAM" id="SSF63829">
    <property type="entry name" value="Calcium-dependent phosphotriesterase"/>
    <property type="match status" value="1"/>
</dbReference>
<evidence type="ECO:0000313" key="7">
    <source>
        <dbReference type="Proteomes" id="UP000188219"/>
    </source>
</evidence>
<dbReference type="STRING" id="260552.Mag101_05940"/>
<proteinExistence type="predicted"/>
<evidence type="ECO:0008006" key="8">
    <source>
        <dbReference type="Google" id="ProtNLM"/>
    </source>
</evidence>
<name>A0A1Q2M3J8_9GAMM</name>
<dbReference type="Pfam" id="PF13517">
    <property type="entry name" value="FG-GAP_3"/>
    <property type="match status" value="1"/>
</dbReference>
<dbReference type="Pfam" id="PF07593">
    <property type="entry name" value="UnbV_ASPIC"/>
    <property type="match status" value="1"/>
</dbReference>
<dbReference type="KEGG" id="maga:Mag101_05940"/>
<dbReference type="PANTHER" id="PTHR47572">
    <property type="entry name" value="LIPOPROTEIN-RELATED"/>
    <property type="match status" value="1"/>
</dbReference>
<dbReference type="InterPro" id="IPR013658">
    <property type="entry name" value="SGL"/>
</dbReference>
<dbReference type="SUPFAM" id="SSF69318">
    <property type="entry name" value="Integrin alpha N-terminal domain"/>
    <property type="match status" value="2"/>
</dbReference>
<accession>A0A1Q2M3J8</accession>
<protein>
    <recommendedName>
        <fullName evidence="8">ASPIC/UnbV domain-containing protein</fullName>
    </recommendedName>
</protein>